<dbReference type="InterPro" id="IPR001878">
    <property type="entry name" value="Znf_CCHC"/>
</dbReference>
<keyword evidence="5" id="KW-0548">Nucleotidyltransferase</keyword>
<dbReference type="Pfam" id="PF08284">
    <property type="entry name" value="RVP_2"/>
    <property type="match status" value="1"/>
</dbReference>
<dbReference type="PANTHER" id="PTHR15503">
    <property type="entry name" value="LDOC1 RELATED"/>
    <property type="match status" value="1"/>
</dbReference>
<feature type="domain" description="CCHC-type" evidence="4">
    <location>
        <begin position="308"/>
        <end position="323"/>
    </location>
</feature>
<gene>
    <name evidence="5" type="ORF">Tci_367193</name>
</gene>
<reference evidence="5" key="1">
    <citation type="journal article" date="2019" name="Sci. Rep.">
        <title>Draft genome of Tanacetum cinerariifolium, the natural source of mosquito coil.</title>
        <authorList>
            <person name="Yamashiro T."/>
            <person name="Shiraishi A."/>
            <person name="Satake H."/>
            <person name="Nakayama K."/>
        </authorList>
    </citation>
    <scope>NUCLEOTIDE SEQUENCE</scope>
</reference>
<dbReference type="AlphaFoldDB" id="A0A699HEA0"/>
<feature type="compositionally biased region" description="Basic and acidic residues" evidence="3">
    <location>
        <begin position="8"/>
        <end position="24"/>
    </location>
</feature>
<dbReference type="GO" id="GO:0003964">
    <property type="term" value="F:RNA-directed DNA polymerase activity"/>
    <property type="evidence" value="ECO:0007669"/>
    <property type="project" value="UniProtKB-KW"/>
</dbReference>
<protein>
    <submittedName>
        <fullName evidence="5">Reverse transcriptase domain-containing protein</fullName>
    </submittedName>
</protein>
<dbReference type="Gene3D" id="2.40.70.10">
    <property type="entry name" value="Acid Proteases"/>
    <property type="match status" value="1"/>
</dbReference>
<dbReference type="InterPro" id="IPR021109">
    <property type="entry name" value="Peptidase_aspartic_dom_sf"/>
</dbReference>
<dbReference type="CDD" id="cd00303">
    <property type="entry name" value="retropepsin_like"/>
    <property type="match status" value="1"/>
</dbReference>
<keyword evidence="2" id="KW-0175">Coiled coil</keyword>
<evidence type="ECO:0000256" key="3">
    <source>
        <dbReference type="SAM" id="MobiDB-lite"/>
    </source>
</evidence>
<keyword evidence="1" id="KW-0862">Zinc</keyword>
<feature type="compositionally biased region" description="Polar residues" evidence="3">
    <location>
        <begin position="772"/>
        <end position="791"/>
    </location>
</feature>
<evidence type="ECO:0000313" key="5">
    <source>
        <dbReference type="EMBL" id="GEX95218.1"/>
    </source>
</evidence>
<comment type="caution">
    <text evidence="5">The sequence shown here is derived from an EMBL/GenBank/DDBJ whole genome shotgun (WGS) entry which is preliminary data.</text>
</comment>
<proteinExistence type="predicted"/>
<keyword evidence="5" id="KW-0808">Transferase</keyword>
<dbReference type="GO" id="GO:0008270">
    <property type="term" value="F:zinc ion binding"/>
    <property type="evidence" value="ECO:0007669"/>
    <property type="project" value="UniProtKB-KW"/>
</dbReference>
<feature type="region of interest" description="Disordered" evidence="3">
    <location>
        <begin position="767"/>
        <end position="791"/>
    </location>
</feature>
<dbReference type="InterPro" id="IPR032567">
    <property type="entry name" value="RTL1-rel"/>
</dbReference>
<evidence type="ECO:0000256" key="1">
    <source>
        <dbReference type="PROSITE-ProRule" id="PRU00047"/>
    </source>
</evidence>
<feature type="region of interest" description="Disordered" evidence="3">
    <location>
        <begin position="1"/>
        <end position="57"/>
    </location>
</feature>
<feature type="coiled-coil region" evidence="2">
    <location>
        <begin position="597"/>
        <end position="624"/>
    </location>
</feature>
<dbReference type="PANTHER" id="PTHR15503:SF45">
    <property type="entry name" value="RNA-DIRECTED DNA POLYMERASE HOMOLOG"/>
    <property type="match status" value="1"/>
</dbReference>
<evidence type="ECO:0000256" key="2">
    <source>
        <dbReference type="SAM" id="Coils"/>
    </source>
</evidence>
<keyword evidence="1" id="KW-0863">Zinc-finger</keyword>
<name>A0A699HEA0_TANCI</name>
<keyword evidence="1" id="KW-0479">Metal-binding</keyword>
<feature type="coiled-coil region" evidence="2">
    <location>
        <begin position="163"/>
        <end position="192"/>
    </location>
</feature>
<evidence type="ECO:0000259" key="4">
    <source>
        <dbReference type="PROSITE" id="PS50158"/>
    </source>
</evidence>
<organism evidence="5">
    <name type="scientific">Tanacetum cinerariifolium</name>
    <name type="common">Dalmatian daisy</name>
    <name type="synonym">Chrysanthemum cinerariifolium</name>
    <dbReference type="NCBI Taxonomy" id="118510"/>
    <lineage>
        <taxon>Eukaryota</taxon>
        <taxon>Viridiplantae</taxon>
        <taxon>Streptophyta</taxon>
        <taxon>Embryophyta</taxon>
        <taxon>Tracheophyta</taxon>
        <taxon>Spermatophyta</taxon>
        <taxon>Magnoliopsida</taxon>
        <taxon>eudicotyledons</taxon>
        <taxon>Gunneridae</taxon>
        <taxon>Pentapetalae</taxon>
        <taxon>asterids</taxon>
        <taxon>campanulids</taxon>
        <taxon>Asterales</taxon>
        <taxon>Asteraceae</taxon>
        <taxon>Asteroideae</taxon>
        <taxon>Anthemideae</taxon>
        <taxon>Anthemidinae</taxon>
        <taxon>Tanacetum</taxon>
    </lineage>
</organism>
<accession>A0A699HEA0</accession>
<dbReference type="PROSITE" id="PS50158">
    <property type="entry name" value="ZF_CCHC"/>
    <property type="match status" value="1"/>
</dbReference>
<sequence>MVNVIHPNHVDDVHVVEPDQHDDVPMLPEPVLVDEDEDPKEDEFEEKEYPQDEEDDMEGAIEVENPIEHEDETVPTSVHEVGETSTAPLLCEDDDGLFPSLMGRDINFLFGRMASLSRRLCGHETAHALVEKKGKAKDEFYGKLILDLGNEVSSSIKQGMYAIKKLVEKLVNVEDKVECKKLKNELKEARNGASGSGPARDQDAAPDAHECTFVGFIKCNPTTFCGTKGAVELLRWFEKTKSVFGINECAEGKKFSDERLPLYERCFTRHVGQCMIKCHKCGKVRYKLRYCKEKNVATGANALPIPTCYDCGEQGHTWNRCRNKTKPEEVREVCGQAYAIKDVEPKGPNVITGMFLLNNRYAFVLFDSDSNGSFIDSRFSFMLDINLVKVGASYEVEFIDERVVSTNAILKGCTLNLVNHVFEINLILIELGTFDIIIGMDWLVKHDAVIICGERVVRIPYGNKMLIVKSEKGMSQLKVISYIKALILNGDSPPPTRSVDGIEIAYPPTTVEDKLARKNKLKAINTLLMALPNEHQLKFNSYKTVKSLMDAIEKRFLANKESKKSKGDSLEVADGNVNHDIQKIPIKARKESRDKTITEVRQKFEKAKKERDDLKLTLEKFEGSSKNLSRLLDSQQCDKSKTGLGYDSQGFDSQVLENHVNDKYNTGEGYHAVLPLYTRSFMPSKLDLVFADKHVVSEFSTNLPGIAKSEVKTSESKLKTVSEPIIEDWVSDSEDENEIENETIQIKPSFAKVKYVKPIEHVKSPRKYIKQKVSNRQSKYSRKNSQSPRVLTNSGLKTLNTARQTSSRATVLVNTTRPINTAYPRSTVNGARPAHSHVRRPFNKFTTNKSSTFNQKVNTIKGNVTTVGSKAVVRNKKGNEVNVVKASACWIWRTKQRVLDHVSRHNGTSMNFKRFDYIDTQGRSKSAMVWVPKRS</sequence>
<dbReference type="GO" id="GO:0003676">
    <property type="term" value="F:nucleic acid binding"/>
    <property type="evidence" value="ECO:0007669"/>
    <property type="project" value="InterPro"/>
</dbReference>
<dbReference type="EMBL" id="BKCJ010141264">
    <property type="protein sequence ID" value="GEX95218.1"/>
    <property type="molecule type" value="Genomic_DNA"/>
</dbReference>
<keyword evidence="5" id="KW-0695">RNA-directed DNA polymerase</keyword>
<feature type="compositionally biased region" description="Acidic residues" evidence="3">
    <location>
        <begin position="32"/>
        <end position="57"/>
    </location>
</feature>